<evidence type="ECO:0000313" key="8">
    <source>
        <dbReference type="EMBL" id="GCB62069.1"/>
    </source>
</evidence>
<evidence type="ECO:0000313" key="9">
    <source>
        <dbReference type="Proteomes" id="UP000288216"/>
    </source>
</evidence>
<evidence type="ECO:0000256" key="6">
    <source>
        <dbReference type="SAM" id="SignalP"/>
    </source>
</evidence>
<dbReference type="FunFam" id="3.90.550.10:FF:000048">
    <property type="entry name" value="Glycosyltransferase 25 family member 1"/>
    <property type="match status" value="1"/>
</dbReference>
<feature type="signal peptide" evidence="6">
    <location>
        <begin position="1"/>
        <end position="20"/>
    </location>
</feature>
<dbReference type="EMBL" id="BFAA01003862">
    <property type="protein sequence ID" value="GCB62069.1"/>
    <property type="molecule type" value="Genomic_DNA"/>
</dbReference>
<dbReference type="OMA" id="THTRFEY"/>
<evidence type="ECO:0000256" key="1">
    <source>
        <dbReference type="ARBA" id="ARBA00006721"/>
    </source>
</evidence>
<evidence type="ECO:0000256" key="3">
    <source>
        <dbReference type="ARBA" id="ARBA00022824"/>
    </source>
</evidence>
<dbReference type="InterPro" id="IPR002654">
    <property type="entry name" value="Glyco_trans_25"/>
</dbReference>
<feature type="domain" description="Glycosyl transferase family 25" evidence="7">
    <location>
        <begin position="326"/>
        <end position="508"/>
    </location>
</feature>
<dbReference type="InterPro" id="IPR050757">
    <property type="entry name" value="Collagen_mod_GT25"/>
</dbReference>
<feature type="compositionally biased region" description="Polar residues" evidence="5">
    <location>
        <begin position="568"/>
        <end position="591"/>
    </location>
</feature>
<dbReference type="Proteomes" id="UP000288216">
    <property type="component" value="Unassembled WGS sequence"/>
</dbReference>
<keyword evidence="2 6" id="KW-0732">Signal</keyword>
<evidence type="ECO:0000256" key="5">
    <source>
        <dbReference type="SAM" id="MobiDB-lite"/>
    </source>
</evidence>
<dbReference type="CDD" id="cd06532">
    <property type="entry name" value="Glyco_transf_25"/>
    <property type="match status" value="1"/>
</dbReference>
<dbReference type="Pfam" id="PF01755">
    <property type="entry name" value="Glyco_transf_25"/>
    <property type="match status" value="1"/>
</dbReference>
<keyword evidence="4" id="KW-0325">Glycoprotein</keyword>
<dbReference type="STRING" id="75743.A0A401NMJ4"/>
<dbReference type="SUPFAM" id="SSF53448">
    <property type="entry name" value="Nucleotide-diphospho-sugar transferases"/>
    <property type="match status" value="1"/>
</dbReference>
<evidence type="ECO:0000256" key="4">
    <source>
        <dbReference type="ARBA" id="ARBA00023180"/>
    </source>
</evidence>
<reference evidence="8 9" key="1">
    <citation type="journal article" date="2018" name="Nat. Ecol. Evol.">
        <title>Shark genomes provide insights into elasmobranch evolution and the origin of vertebrates.</title>
        <authorList>
            <person name="Hara Y"/>
            <person name="Yamaguchi K"/>
            <person name="Onimaru K"/>
            <person name="Kadota M"/>
            <person name="Koyanagi M"/>
            <person name="Keeley SD"/>
            <person name="Tatsumi K"/>
            <person name="Tanaka K"/>
            <person name="Motone F"/>
            <person name="Kageyama Y"/>
            <person name="Nozu R"/>
            <person name="Adachi N"/>
            <person name="Nishimura O"/>
            <person name="Nakagawa R"/>
            <person name="Tanegashima C"/>
            <person name="Kiyatake I"/>
            <person name="Matsumoto R"/>
            <person name="Murakumo K"/>
            <person name="Nishida K"/>
            <person name="Terakita A"/>
            <person name="Kuratani S"/>
            <person name="Sato K"/>
            <person name="Hyodo S Kuraku.S."/>
        </authorList>
    </citation>
    <scope>NUCLEOTIDE SEQUENCE [LARGE SCALE GENOMIC DNA]</scope>
</reference>
<proteinExistence type="inferred from homology"/>
<dbReference type="OrthoDB" id="47375at2759"/>
<comment type="similarity">
    <text evidence="1">Belongs to the glycosyltransferase 25 family.</text>
</comment>
<keyword evidence="3" id="KW-0256">Endoplasmic reticulum</keyword>
<feature type="region of interest" description="Disordered" evidence="5">
    <location>
        <begin position="563"/>
        <end position="597"/>
    </location>
</feature>
<dbReference type="PANTHER" id="PTHR10730">
    <property type="entry name" value="PROCOLLAGEN-LYSINE,2-OXOGLUTARATE 5-DIOXYGENASE/GLYCOSYLTRANSFERASE 25 FAMILY MEMBER"/>
    <property type="match status" value="1"/>
</dbReference>
<accession>A0A401NMJ4</accession>
<name>A0A401NMJ4_SCYTO</name>
<feature type="chain" id="PRO_5019494016" description="Glycosyl transferase family 25 domain-containing protein" evidence="6">
    <location>
        <begin position="21"/>
        <end position="597"/>
    </location>
</feature>
<protein>
    <recommendedName>
        <fullName evidence="7">Glycosyl transferase family 25 domain-containing protein</fullName>
    </recommendedName>
</protein>
<organism evidence="8 9">
    <name type="scientific">Scyliorhinus torazame</name>
    <name type="common">Cloudy catshark</name>
    <name type="synonym">Catulus torazame</name>
    <dbReference type="NCBI Taxonomy" id="75743"/>
    <lineage>
        <taxon>Eukaryota</taxon>
        <taxon>Metazoa</taxon>
        <taxon>Chordata</taxon>
        <taxon>Craniata</taxon>
        <taxon>Vertebrata</taxon>
        <taxon>Chondrichthyes</taxon>
        <taxon>Elasmobranchii</taxon>
        <taxon>Galeomorphii</taxon>
        <taxon>Galeoidea</taxon>
        <taxon>Carcharhiniformes</taxon>
        <taxon>Scyliorhinidae</taxon>
        <taxon>Scyliorhinus</taxon>
    </lineage>
</organism>
<evidence type="ECO:0000256" key="2">
    <source>
        <dbReference type="ARBA" id="ARBA00022729"/>
    </source>
</evidence>
<dbReference type="AlphaFoldDB" id="A0A401NMJ4"/>
<sequence>MSVVGAVLVLAILGRPPAVGTYFSEERQPSESPLQRPTVLVAIIARNTAHSLHYYLGAIERLDYPKDRISIWAATDHNIDNTSAVLREWLTSVQRLYHYVEWRPLDEPTTYPNELGPKHWTHTRFEYIMKLKQAALKSARKQWADYILYLDTDNILTNDQTLNLLIAENKTVIAPMLVSQTAYSNFWCGITPQGYYRRTAEYFPTRHRQRLGCFAVPMVHSAVLIDLRKEATRDLAFYPPHPEFSWAFDDIIVFAFSCRSAEVQMYVCNKERYGFLNLPGKPQSTLEDDRLNFVHLMLDAMIDGPSMHPSQFTHLPPKYPDKMVFDEVFLINLQRRPDRRKRMLQALYEQEIDCKIIDAVDGSALNSTAIKAMGINMLPGYYDPFSGRILTKGEVGCFLSHHSIWKEVVDRKLNKVVVFEDDVRFEAYFKRKLVRLLAEVEDVGLTWDLIYLGRKLVNPNREEAVENVQNLVAAEYSYWTLAYAISLQGAKKLVNAEPLKRILPVDEFLPIMYDKHTNEEYKKIYPKRDLKAFSVRPLLVFPTHYTGDPEWLSDTETSTIWDDDSMKTDWSGSQKTLKDTQTGATRQSIGSASRDEL</sequence>
<dbReference type="PANTHER" id="PTHR10730:SF9">
    <property type="entry name" value="INACTIVE GLYCOSYLTRANSFERASE 25 FAMILY MEMBER 3"/>
    <property type="match status" value="1"/>
</dbReference>
<comment type="caution">
    <text evidence="8">The sequence shown here is derived from an EMBL/GenBank/DDBJ whole genome shotgun (WGS) entry which is preliminary data.</text>
</comment>
<gene>
    <name evidence="8" type="ORF">scyTo_0009459</name>
</gene>
<dbReference type="Gene3D" id="3.90.550.10">
    <property type="entry name" value="Spore Coat Polysaccharide Biosynthesis Protein SpsA, Chain A"/>
    <property type="match status" value="1"/>
</dbReference>
<keyword evidence="9" id="KW-1185">Reference proteome</keyword>
<dbReference type="InterPro" id="IPR029044">
    <property type="entry name" value="Nucleotide-diphossugar_trans"/>
</dbReference>
<evidence type="ECO:0000259" key="7">
    <source>
        <dbReference type="Pfam" id="PF01755"/>
    </source>
</evidence>